<evidence type="ECO:0000313" key="2">
    <source>
        <dbReference type="EMBL" id="ADI40470.1"/>
    </source>
</evidence>
<proteinExistence type="predicted"/>
<dbReference type="InterPro" id="IPR006671">
    <property type="entry name" value="Cyclin_N"/>
</dbReference>
<organism evidence="2">
    <name type="scientific">Hyposoter didymator</name>
    <name type="common">Parasitoid wasp</name>
    <name type="synonym">Ichneumon didymator</name>
    <dbReference type="NCBI Taxonomy" id="260305"/>
    <lineage>
        <taxon>Eukaryota</taxon>
        <taxon>Metazoa</taxon>
        <taxon>Ecdysozoa</taxon>
        <taxon>Arthropoda</taxon>
        <taxon>Hexapoda</taxon>
        <taxon>Insecta</taxon>
        <taxon>Pterygota</taxon>
        <taxon>Neoptera</taxon>
        <taxon>Endopterygota</taxon>
        <taxon>Hymenoptera</taxon>
        <taxon>Apocrita</taxon>
        <taxon>Ichneumonoidea</taxon>
        <taxon>Ichneumonidae</taxon>
        <taxon>Campopleginae</taxon>
        <taxon>Dusona group</taxon>
        <taxon>Hyposoter</taxon>
    </lineage>
</organism>
<dbReference type="Pfam" id="PF00134">
    <property type="entry name" value="Cyclin_N"/>
    <property type="match status" value="1"/>
</dbReference>
<dbReference type="SUPFAM" id="SSF47954">
    <property type="entry name" value="Cyclin-like"/>
    <property type="match status" value="1"/>
</dbReference>
<reference evidence="2" key="1">
    <citation type="journal article" date="2010" name="PLoS Pathog.">
        <title>Analysis of virion structural components reveals vestiges of the ancestral ichnovirus genome.</title>
        <authorList>
            <person name="Volkoff A.-N."/>
            <person name="Jouan V."/>
            <person name="Urbach S."/>
            <person name="Samain S."/>
            <person name="Bergoin M."/>
            <person name="Wincker P."/>
            <person name="Demettre E."/>
            <person name="Cousserans F."/>
            <person name="Provost B."/>
            <person name="Coulibaly F."/>
            <person name="Legeai F."/>
            <person name="Beliveau C."/>
            <person name="Cusson M."/>
            <person name="Gyapay G."/>
            <person name="Drezen J.-M."/>
        </authorList>
    </citation>
    <scope>NUCLEOTIDE SEQUENCE</scope>
</reference>
<feature type="domain" description="Cyclin N-terminal" evidence="1">
    <location>
        <begin position="13"/>
        <end position="97"/>
    </location>
</feature>
<dbReference type="InterPro" id="IPR036915">
    <property type="entry name" value="Cyclin-like_sf"/>
</dbReference>
<accession>D7P5N6</accession>
<evidence type="ECO:0000259" key="1">
    <source>
        <dbReference type="Pfam" id="PF00134"/>
    </source>
</evidence>
<protein>
    <submittedName>
        <fullName evidence="2">Uncharacterized protein U12</fullName>
    </submittedName>
</protein>
<dbReference type="Gene3D" id="1.10.472.10">
    <property type="entry name" value="Cyclin-like"/>
    <property type="match status" value="1"/>
</dbReference>
<sequence>MTSFDLSNDMLVKRRKVTSWIIIVMDNFDRKHLKHATCATLRLFDRVVTNEVPTDLLQSVAVGVMYIACKATNIDVNIDTLLYYSGGGCSIDSLLDVAPLMRVLHEEDLSITTLPTYYITDLMHLMRLEGPLQPVVRWIIHLMSNSRYLSLETTPRMTAAIALLAYNNYLSSRSFKLSAPALLRDFSFVIKTRRHKRPERRAQ</sequence>
<dbReference type="AlphaFoldDB" id="D7P5N6"/>
<dbReference type="EMBL" id="GQ923582">
    <property type="protein sequence ID" value="ADI40470.1"/>
    <property type="molecule type" value="Genomic_DNA"/>
</dbReference>
<name>D7P5N6_HYPDD</name>
<gene>
    <name evidence="2" type="primary">U12</name>
</gene>